<keyword evidence="5" id="KW-1185">Reference proteome</keyword>
<dbReference type="InterPro" id="IPR054265">
    <property type="entry name" value="DUF6996"/>
</dbReference>
<dbReference type="Pfam" id="PF22515">
    <property type="entry name" value="DUF6996"/>
    <property type="match status" value="1"/>
</dbReference>
<evidence type="ECO:0000259" key="2">
    <source>
        <dbReference type="Pfam" id="PF22518"/>
    </source>
</evidence>
<dbReference type="Pfam" id="PF22518">
    <property type="entry name" value="DUF6997"/>
    <property type="match status" value="1"/>
</dbReference>
<proteinExistence type="predicted"/>
<reference evidence="4 5" key="1">
    <citation type="journal article" date="2015" name="PeerJ">
        <title>First genomic representation of candidate bacterial phylum KSB3 points to enhanced environmental sensing as a trigger of wastewater bulking.</title>
        <authorList>
            <person name="Sekiguchi Y."/>
            <person name="Ohashi A."/>
            <person name="Parks D.H."/>
            <person name="Yamauchi T."/>
            <person name="Tyson G.W."/>
            <person name="Hugenholtz P."/>
        </authorList>
    </citation>
    <scope>NUCLEOTIDE SEQUENCE [LARGE SCALE GENOMIC DNA]</scope>
</reference>
<evidence type="ECO:0000259" key="3">
    <source>
        <dbReference type="Pfam" id="PF23871"/>
    </source>
</evidence>
<dbReference type="InterPro" id="IPR055650">
    <property type="entry name" value="DUF7226"/>
</dbReference>
<organism evidence="4 5">
    <name type="scientific">Candidatus Moduliflexus flocculans</name>
    <dbReference type="NCBI Taxonomy" id="1499966"/>
    <lineage>
        <taxon>Bacteria</taxon>
        <taxon>Candidatus Moduliflexota</taxon>
        <taxon>Candidatus Moduliflexia</taxon>
        <taxon>Candidatus Moduliflexales</taxon>
        <taxon>Candidatus Moduliflexaceae</taxon>
    </lineage>
</organism>
<evidence type="ECO:0000313" key="4">
    <source>
        <dbReference type="EMBL" id="GAK53447.1"/>
    </source>
</evidence>
<evidence type="ECO:0000259" key="1">
    <source>
        <dbReference type="Pfam" id="PF22515"/>
    </source>
</evidence>
<feature type="domain" description="DUF6996" evidence="1">
    <location>
        <begin position="8"/>
        <end position="80"/>
    </location>
</feature>
<dbReference type="EMBL" id="DF820459">
    <property type="protein sequence ID" value="GAK53447.1"/>
    <property type="molecule type" value="Genomic_DNA"/>
</dbReference>
<dbReference type="Pfam" id="PF23871">
    <property type="entry name" value="DUF7226"/>
    <property type="match status" value="1"/>
</dbReference>
<accession>A0A0S6W102</accession>
<dbReference type="AlphaFoldDB" id="A0A0S6W102"/>
<evidence type="ECO:0000313" key="5">
    <source>
        <dbReference type="Proteomes" id="UP000030700"/>
    </source>
</evidence>
<dbReference type="InterPro" id="IPR054266">
    <property type="entry name" value="DUF6997"/>
</dbReference>
<protein>
    <submittedName>
        <fullName evidence="4">Uncharacterized protein</fullName>
    </submittedName>
</protein>
<dbReference type="HOGENOM" id="CLU_656773_0_0_0"/>
<feature type="domain" description="DUF7226" evidence="3">
    <location>
        <begin position="294"/>
        <end position="437"/>
    </location>
</feature>
<dbReference type="STRING" id="1499966.U14_04712"/>
<name>A0A0S6W102_9BACT</name>
<dbReference type="Proteomes" id="UP000030700">
    <property type="component" value="Unassembled WGS sequence"/>
</dbReference>
<feature type="domain" description="DUF6997" evidence="2">
    <location>
        <begin position="110"/>
        <end position="256"/>
    </location>
</feature>
<gene>
    <name evidence="4" type="ORF">U14_04712</name>
</gene>
<sequence>MTRHSQNDDAWQRVFDEPSLGLLAALERDGFASVSAEQLKQIGRREPRLMAKFDTSSERPNIFKRHALTIFPIENGRYVIFPDQRQTSYFRVQDELAALLPERYRSETFLPRFDSYPRNQHFSETQAIDFAYISKLLQTFVEDDALLLTLRGRLRSGDFAFTLPDGRAQVQVSGVQIEIDSGYESDRAIYLIEAKIGKRDDFHIRQLLYPYLEWSRRSRKAVVPILLIYSNGVYYFFQFEFQQRFGEMRVVKKRCYALEDAPRLHVHLANWLRRIPAEDEPKFPVPQADDLDTVVETTHAVADGKTSKTEIAESFEFDERQGDYYANAAAYLGLLERQQHGFVLSEAGARFVGMASRNERSAYVLECLLKRPIFHDLLGQLCAKSTESLFAAPLSPDDVPPQEIVRIILRHRPPLNETTANRRVATIRSWIRWVFKNCDVI</sequence>